<sequence>MTYVVLSLAVLAIVAAVTVPTLRRLPARPILLTGLVLIALTAVFDNLIVGLGIVAYDPDKISGLRLLHAPIEDFAYSLGAIMLVPALWTWLARPSHPSGPSSPSTVRDTQDSSTPPTGPSRDTQDS</sequence>
<comment type="subcellular location">
    <subcellularLocation>
        <location evidence="1">Membrane</location>
        <topology evidence="1">Multi-pass membrane protein</topology>
    </subcellularLocation>
</comment>
<dbReference type="NCBIfam" id="TIGR03462">
    <property type="entry name" value="CarR_dom_SF"/>
    <property type="match status" value="1"/>
</dbReference>
<feature type="transmembrane region" description="Helical" evidence="9">
    <location>
        <begin position="32"/>
        <end position="54"/>
    </location>
</feature>
<evidence type="ECO:0000256" key="5">
    <source>
        <dbReference type="ARBA" id="ARBA00022989"/>
    </source>
</evidence>
<keyword evidence="7" id="KW-0413">Isomerase</keyword>
<evidence type="ECO:0000256" key="2">
    <source>
        <dbReference type="ARBA" id="ARBA00004829"/>
    </source>
</evidence>
<dbReference type="RefSeq" id="WP_286214444.1">
    <property type="nucleotide sequence ID" value="NZ_AP027736.1"/>
</dbReference>
<proteinExistence type="predicted"/>
<feature type="compositionally biased region" description="Polar residues" evidence="8">
    <location>
        <begin position="105"/>
        <end position="115"/>
    </location>
</feature>
<keyword evidence="6 9" id="KW-0472">Membrane</keyword>
<evidence type="ECO:0000259" key="10">
    <source>
        <dbReference type="Pfam" id="PF18916"/>
    </source>
</evidence>
<evidence type="ECO:0000313" key="11">
    <source>
        <dbReference type="EMBL" id="GAA5518554.1"/>
    </source>
</evidence>
<accession>A0ABP9WFS6</accession>
<protein>
    <recommendedName>
        <fullName evidence="10">Lycopene cyclase domain-containing protein</fullName>
    </recommendedName>
</protein>
<dbReference type="Proteomes" id="UP001426770">
    <property type="component" value="Unassembled WGS sequence"/>
</dbReference>
<keyword evidence="5 9" id="KW-1133">Transmembrane helix</keyword>
<evidence type="ECO:0000256" key="8">
    <source>
        <dbReference type="SAM" id="MobiDB-lite"/>
    </source>
</evidence>
<comment type="caution">
    <text evidence="11">The sequence shown here is derived from an EMBL/GenBank/DDBJ whole genome shotgun (WGS) entry which is preliminary data.</text>
</comment>
<comment type="pathway">
    <text evidence="2">Carotenoid biosynthesis.</text>
</comment>
<evidence type="ECO:0000256" key="6">
    <source>
        <dbReference type="ARBA" id="ARBA00023136"/>
    </source>
</evidence>
<evidence type="ECO:0000256" key="4">
    <source>
        <dbReference type="ARBA" id="ARBA00022746"/>
    </source>
</evidence>
<keyword evidence="12" id="KW-1185">Reference proteome</keyword>
<evidence type="ECO:0000313" key="12">
    <source>
        <dbReference type="Proteomes" id="UP001426770"/>
    </source>
</evidence>
<evidence type="ECO:0000256" key="1">
    <source>
        <dbReference type="ARBA" id="ARBA00004141"/>
    </source>
</evidence>
<name>A0ABP9WFS6_9MICO</name>
<evidence type="ECO:0000256" key="3">
    <source>
        <dbReference type="ARBA" id="ARBA00022692"/>
    </source>
</evidence>
<evidence type="ECO:0000256" key="7">
    <source>
        <dbReference type="ARBA" id="ARBA00023235"/>
    </source>
</evidence>
<dbReference type="Pfam" id="PF18916">
    <property type="entry name" value="Lycopene_cyc"/>
    <property type="match status" value="1"/>
</dbReference>
<reference evidence="11 12" key="1">
    <citation type="submission" date="2024-02" db="EMBL/GenBank/DDBJ databases">
        <title>Lysinimicrobium sediminis NBRC 112286.</title>
        <authorList>
            <person name="Ichikawa N."/>
            <person name="Katano-Makiyama Y."/>
            <person name="Hidaka K."/>
        </authorList>
    </citation>
    <scope>NUCLEOTIDE SEQUENCE [LARGE SCALE GENOMIC DNA]</scope>
    <source>
        <strain evidence="11 12">NBRC 112286</strain>
    </source>
</reference>
<keyword evidence="3 9" id="KW-0812">Transmembrane</keyword>
<dbReference type="InterPro" id="IPR017825">
    <property type="entry name" value="Lycopene_cyclase_dom"/>
</dbReference>
<keyword evidence="4" id="KW-0125">Carotenoid biosynthesis</keyword>
<feature type="transmembrane region" description="Helical" evidence="9">
    <location>
        <begin position="74"/>
        <end position="91"/>
    </location>
</feature>
<feature type="compositionally biased region" description="Low complexity" evidence="8">
    <location>
        <begin position="94"/>
        <end position="104"/>
    </location>
</feature>
<evidence type="ECO:0000256" key="9">
    <source>
        <dbReference type="SAM" id="Phobius"/>
    </source>
</evidence>
<feature type="domain" description="Lycopene cyclase" evidence="10">
    <location>
        <begin position="2"/>
        <end position="90"/>
    </location>
</feature>
<gene>
    <name evidence="11" type="ORF">Lsed01_00983</name>
</gene>
<dbReference type="EMBL" id="BAABRR010000004">
    <property type="protein sequence ID" value="GAA5518554.1"/>
    <property type="molecule type" value="Genomic_DNA"/>
</dbReference>
<feature type="region of interest" description="Disordered" evidence="8">
    <location>
        <begin position="94"/>
        <end position="126"/>
    </location>
</feature>
<organism evidence="11 12">
    <name type="scientific">Demequina sediminis</name>
    <dbReference type="NCBI Taxonomy" id="1930058"/>
    <lineage>
        <taxon>Bacteria</taxon>
        <taxon>Bacillati</taxon>
        <taxon>Actinomycetota</taxon>
        <taxon>Actinomycetes</taxon>
        <taxon>Micrococcales</taxon>
        <taxon>Demequinaceae</taxon>
        <taxon>Demequina</taxon>
    </lineage>
</organism>